<feature type="transmembrane region" description="Helical" evidence="11">
    <location>
        <begin position="320"/>
        <end position="342"/>
    </location>
</feature>
<dbReference type="GO" id="GO:0032153">
    <property type="term" value="C:cell division site"/>
    <property type="evidence" value="ECO:0007669"/>
    <property type="project" value="TreeGrafter"/>
</dbReference>
<evidence type="ECO:0000313" key="14">
    <source>
        <dbReference type="Proteomes" id="UP000010716"/>
    </source>
</evidence>
<dbReference type="InterPro" id="IPR018365">
    <property type="entry name" value="Cell_cycle_FtsW-rel_CS"/>
</dbReference>
<keyword evidence="3 11" id="KW-0328">Glycosyltransferase</keyword>
<dbReference type="Proteomes" id="UP000010716">
    <property type="component" value="Unassembled WGS sequence"/>
</dbReference>
<dbReference type="InterPro" id="IPR011923">
    <property type="entry name" value="RodA/MrdB"/>
</dbReference>
<feature type="transmembrane region" description="Helical" evidence="11">
    <location>
        <begin position="288"/>
        <end position="308"/>
    </location>
</feature>
<feature type="transmembrane region" description="Helical" evidence="11">
    <location>
        <begin position="167"/>
        <end position="184"/>
    </location>
</feature>
<evidence type="ECO:0000256" key="2">
    <source>
        <dbReference type="ARBA" id="ARBA00022475"/>
    </source>
</evidence>
<evidence type="ECO:0000256" key="4">
    <source>
        <dbReference type="ARBA" id="ARBA00022679"/>
    </source>
</evidence>
<comment type="function">
    <text evidence="11">Peptidoglycan polymerase that is essential for cell wall elongation.</text>
</comment>
<evidence type="ECO:0000256" key="3">
    <source>
        <dbReference type="ARBA" id="ARBA00022676"/>
    </source>
</evidence>
<dbReference type="EC" id="2.4.99.28" evidence="11"/>
<evidence type="ECO:0000256" key="7">
    <source>
        <dbReference type="ARBA" id="ARBA00022984"/>
    </source>
</evidence>
<dbReference type="OrthoDB" id="9768187at2"/>
<reference evidence="12 14" key="1">
    <citation type="journal article" date="2011" name="J. Bacteriol.">
        <title>Draft genome sequence of the thermoalkaliphilic Caldalkalibacillus thermarum strain TA2.A1.</title>
        <authorList>
            <person name="Kalamorz F."/>
            <person name="Keis S."/>
            <person name="McMillan D.G."/>
            <person name="Olsson K."/>
            <person name="Stanton J.A."/>
            <person name="Stockwell P."/>
            <person name="Black M.A."/>
            <person name="Klingeman D.M."/>
            <person name="Land M.L."/>
            <person name="Han C.S."/>
            <person name="Martin S.L."/>
            <person name="Becher S.A."/>
            <person name="Peddie C.J."/>
            <person name="Morgan H.W."/>
            <person name="Matthies D."/>
            <person name="Preiss L."/>
            <person name="Meier T."/>
            <person name="Brown S.D."/>
            <person name="Cook G.M."/>
        </authorList>
    </citation>
    <scope>NUCLEOTIDE SEQUENCE [LARGE SCALE GENOMIC DNA]</scope>
    <source>
        <strain evidence="12 14">TA2.A1</strain>
    </source>
</reference>
<accession>F5L504</accession>
<keyword evidence="2 11" id="KW-1003">Cell membrane</keyword>
<keyword evidence="5 11" id="KW-0812">Transmembrane</keyword>
<evidence type="ECO:0000313" key="12">
    <source>
        <dbReference type="EMBL" id="EGL83580.1"/>
    </source>
</evidence>
<comment type="similarity">
    <text evidence="11">Belongs to the SEDS family. MrdB/RodA subfamily.</text>
</comment>
<proteinExistence type="inferred from homology"/>
<keyword evidence="6 11" id="KW-0133">Cell shape</keyword>
<reference evidence="13" key="3">
    <citation type="submission" date="2021-08" db="EMBL/GenBank/DDBJ databases">
        <authorList>
            <person name="de Jong S."/>
            <person name="van den Broek M."/>
            <person name="Merkel A."/>
            <person name="de la Torre Cortes P."/>
            <person name="Kalamorz F."/>
            <person name="Cook G."/>
            <person name="van Loosdrecht M."/>
            <person name="McMillan D."/>
        </authorList>
    </citation>
    <scope>NUCLEOTIDE SEQUENCE</scope>
    <source>
        <strain evidence="13">TA2.A1</strain>
    </source>
</reference>
<feature type="transmembrane region" description="Helical" evidence="11">
    <location>
        <begin position="191"/>
        <end position="211"/>
    </location>
</feature>
<dbReference type="GO" id="GO:0008360">
    <property type="term" value="P:regulation of cell shape"/>
    <property type="evidence" value="ECO:0007669"/>
    <property type="project" value="UniProtKB-KW"/>
</dbReference>
<feature type="transmembrane region" description="Helical" evidence="11">
    <location>
        <begin position="143"/>
        <end position="161"/>
    </location>
</feature>
<dbReference type="HAMAP" id="MF_02079">
    <property type="entry name" value="PGT_RodA"/>
    <property type="match status" value="1"/>
</dbReference>
<feature type="transmembrane region" description="Helical" evidence="11">
    <location>
        <begin position="354"/>
        <end position="375"/>
    </location>
</feature>
<keyword evidence="8 11" id="KW-1133">Transmembrane helix</keyword>
<dbReference type="KEGG" id="cthu:HUR95_07855"/>
<evidence type="ECO:0000256" key="6">
    <source>
        <dbReference type="ARBA" id="ARBA00022960"/>
    </source>
</evidence>
<dbReference type="GO" id="GO:0005886">
    <property type="term" value="C:plasma membrane"/>
    <property type="evidence" value="ECO:0007669"/>
    <property type="project" value="UniProtKB-SubCell"/>
</dbReference>
<keyword evidence="15" id="KW-1185">Reference proteome</keyword>
<dbReference type="PANTHER" id="PTHR30474:SF1">
    <property type="entry name" value="PEPTIDOGLYCAN GLYCOSYLTRANSFERASE MRDB"/>
    <property type="match status" value="1"/>
</dbReference>
<keyword evidence="10 11" id="KW-0961">Cell wall biogenesis/degradation</keyword>
<evidence type="ECO:0000256" key="8">
    <source>
        <dbReference type="ARBA" id="ARBA00022989"/>
    </source>
</evidence>
<dbReference type="InterPro" id="IPR001182">
    <property type="entry name" value="FtsW/RodA"/>
</dbReference>
<sequence>MTTEKSIWQRLDYGLLFLIFILSLGSFIAIYSATNVSEEYGTYDYLIRQMIWYAAGFAVMFSILLIDYRQLKHLSIPIYIAGVLLLVLVMLFGEEHKGAQRWISILGFNFQPSEFMKIFLIIAIAHLLVREQSKLPKPTFKQDLWLTIKTGLVVIVPFFLILRQPDLGTSLVLLAIMGTMLLVAGISWRVILLMVAAFIALVTGLVFLYFVNFDLFSKIIATHQLNRIYGWLDPFSSPGEFGYQLIQSLLAIGSGQLMGTGFNQGVQSRGYIPEVHTDFIFAVIGEEFGFVGASILIAIYFVLIYRLVQIALTCNDMFGSYLVAGVIGMLVFQVFQNIGMTIGLMPITGLALPFISYGGSALLTNMIAMGIVLNVHMRTKTYMFD</sequence>
<dbReference type="EMBL" id="CP082237">
    <property type="protein sequence ID" value="QZT35120.1"/>
    <property type="molecule type" value="Genomic_DNA"/>
</dbReference>
<evidence type="ECO:0000256" key="9">
    <source>
        <dbReference type="ARBA" id="ARBA00023136"/>
    </source>
</evidence>
<comment type="subcellular location">
    <subcellularLocation>
        <location evidence="11">Cell membrane</location>
        <topology evidence="11">Multi-pass membrane protein</topology>
    </subcellularLocation>
    <subcellularLocation>
        <location evidence="1">Membrane</location>
        <topology evidence="1">Multi-pass membrane protein</topology>
    </subcellularLocation>
</comment>
<evidence type="ECO:0000313" key="13">
    <source>
        <dbReference type="EMBL" id="QZT35120.1"/>
    </source>
</evidence>
<feature type="transmembrane region" description="Helical" evidence="11">
    <location>
        <begin position="12"/>
        <end position="33"/>
    </location>
</feature>
<dbReference type="Pfam" id="PF01098">
    <property type="entry name" value="FTSW_RODA_SPOVE"/>
    <property type="match status" value="1"/>
</dbReference>
<feature type="transmembrane region" description="Helical" evidence="11">
    <location>
        <begin position="73"/>
        <end position="93"/>
    </location>
</feature>
<gene>
    <name evidence="11 13" type="primary">rodA</name>
    <name evidence="12" type="ORF">CathTA2_0867</name>
    <name evidence="13" type="ORF">HUR95_07855</name>
</gene>
<evidence type="ECO:0000256" key="1">
    <source>
        <dbReference type="ARBA" id="ARBA00004141"/>
    </source>
</evidence>
<evidence type="ECO:0000313" key="15">
    <source>
        <dbReference type="Proteomes" id="UP000825179"/>
    </source>
</evidence>
<keyword evidence="7 11" id="KW-0573">Peptidoglycan synthesis</keyword>
<dbReference type="RefSeq" id="WP_007503448.1">
    <property type="nucleotide sequence ID" value="NZ_AFCE01000096.1"/>
</dbReference>
<feature type="transmembrane region" description="Helical" evidence="11">
    <location>
        <begin position="113"/>
        <end position="131"/>
    </location>
</feature>
<comment type="catalytic activity">
    <reaction evidence="11">
        <text>[GlcNAc-(1-&gt;4)-Mur2Ac(oyl-L-Ala-gamma-D-Glu-L-Lys-D-Ala-D-Ala)](n)-di-trans,octa-cis-undecaprenyl diphosphate + beta-D-GlcNAc-(1-&gt;4)-Mur2Ac(oyl-L-Ala-gamma-D-Glu-L-Lys-D-Ala-D-Ala)-di-trans,octa-cis-undecaprenyl diphosphate = [GlcNAc-(1-&gt;4)-Mur2Ac(oyl-L-Ala-gamma-D-Glu-L-Lys-D-Ala-D-Ala)](n+1)-di-trans,octa-cis-undecaprenyl diphosphate + di-trans,octa-cis-undecaprenyl diphosphate + H(+)</text>
        <dbReference type="Rhea" id="RHEA:23708"/>
        <dbReference type="Rhea" id="RHEA-COMP:9602"/>
        <dbReference type="Rhea" id="RHEA-COMP:9603"/>
        <dbReference type="ChEBI" id="CHEBI:15378"/>
        <dbReference type="ChEBI" id="CHEBI:58405"/>
        <dbReference type="ChEBI" id="CHEBI:60033"/>
        <dbReference type="ChEBI" id="CHEBI:78435"/>
        <dbReference type="EC" id="2.4.99.28"/>
    </reaction>
</comment>
<dbReference type="GO" id="GO:0071555">
    <property type="term" value="P:cell wall organization"/>
    <property type="evidence" value="ECO:0007669"/>
    <property type="project" value="UniProtKB-KW"/>
</dbReference>
<dbReference type="EMBL" id="AFCE01000096">
    <property type="protein sequence ID" value="EGL83580.1"/>
    <property type="molecule type" value="Genomic_DNA"/>
</dbReference>
<name>F5L504_CALTT</name>
<dbReference type="Proteomes" id="UP000825179">
    <property type="component" value="Chromosome"/>
</dbReference>
<dbReference type="PANTHER" id="PTHR30474">
    <property type="entry name" value="CELL CYCLE PROTEIN"/>
    <property type="match status" value="1"/>
</dbReference>
<evidence type="ECO:0000256" key="11">
    <source>
        <dbReference type="HAMAP-Rule" id="MF_02079"/>
    </source>
</evidence>
<keyword evidence="4 11" id="KW-0808">Transferase</keyword>
<comment type="pathway">
    <text evidence="11">Cell wall biogenesis; peptidoglycan biosynthesis.</text>
</comment>
<evidence type="ECO:0000256" key="5">
    <source>
        <dbReference type="ARBA" id="ARBA00022692"/>
    </source>
</evidence>
<feature type="transmembrane region" description="Helical" evidence="11">
    <location>
        <begin position="45"/>
        <end position="66"/>
    </location>
</feature>
<keyword evidence="9 11" id="KW-0472">Membrane</keyword>
<dbReference type="eggNOG" id="COG0772">
    <property type="taxonomic scope" value="Bacteria"/>
</dbReference>
<dbReference type="GO" id="GO:0015648">
    <property type="term" value="F:lipid-linked peptidoglycan transporter activity"/>
    <property type="evidence" value="ECO:0007669"/>
    <property type="project" value="TreeGrafter"/>
</dbReference>
<dbReference type="PROSITE" id="PS00428">
    <property type="entry name" value="FTSW_RODA_SPOVE"/>
    <property type="match status" value="1"/>
</dbReference>
<dbReference type="GO" id="GO:0051301">
    <property type="term" value="P:cell division"/>
    <property type="evidence" value="ECO:0007669"/>
    <property type="project" value="InterPro"/>
</dbReference>
<dbReference type="NCBIfam" id="TIGR02210">
    <property type="entry name" value="rodA_shape"/>
    <property type="match status" value="1"/>
</dbReference>
<evidence type="ECO:0000256" key="10">
    <source>
        <dbReference type="ARBA" id="ARBA00023316"/>
    </source>
</evidence>
<organism evidence="12 14">
    <name type="scientific">Caldalkalibacillus thermarum (strain TA2.A1)</name>
    <dbReference type="NCBI Taxonomy" id="986075"/>
    <lineage>
        <taxon>Bacteria</taxon>
        <taxon>Bacillati</taxon>
        <taxon>Bacillota</taxon>
        <taxon>Bacilli</taxon>
        <taxon>Bacillales</taxon>
        <taxon>Bacillaceae</taxon>
        <taxon>Caldalkalibacillus</taxon>
    </lineage>
</organism>
<dbReference type="AlphaFoldDB" id="F5L504"/>
<dbReference type="GO" id="GO:0008955">
    <property type="term" value="F:peptidoglycan glycosyltransferase activity"/>
    <property type="evidence" value="ECO:0007669"/>
    <property type="project" value="UniProtKB-UniRule"/>
</dbReference>
<dbReference type="UniPathway" id="UPA00219"/>
<dbReference type="GO" id="GO:0009252">
    <property type="term" value="P:peptidoglycan biosynthetic process"/>
    <property type="evidence" value="ECO:0007669"/>
    <property type="project" value="UniProtKB-UniRule"/>
</dbReference>
<protein>
    <recommendedName>
        <fullName evidence="11">Peptidoglycan glycosyltransferase RodA</fullName>
        <shortName evidence="11">PGT</shortName>
        <ecNumber evidence="11">2.4.99.28</ecNumber>
    </recommendedName>
    <alternativeName>
        <fullName evidence="11">Cell elongation protein RodA</fullName>
    </alternativeName>
    <alternativeName>
        <fullName evidence="11">Cell wall polymerase</fullName>
    </alternativeName>
    <alternativeName>
        <fullName evidence="11">Peptidoglycan polymerase</fullName>
        <shortName evidence="11">PG polymerase</shortName>
    </alternativeName>
</protein>
<reference evidence="13 15" key="2">
    <citation type="journal article" date="2020" name="Extremophiles">
        <title>Genomic analysis of Caldalkalibacillus thermarum TA2.A1 reveals aerobic alkaliphilic metabolism and evolutionary hallmarks linking alkaliphilic bacteria and plant life.</title>
        <authorList>
            <person name="de Jong S.I."/>
            <person name="van den Broek M.A."/>
            <person name="Merkel A.Y."/>
            <person name="de la Torre Cortes P."/>
            <person name="Kalamorz F."/>
            <person name="Cook G.M."/>
            <person name="van Loosdrecht M.C.M."/>
            <person name="McMillan D.G.G."/>
        </authorList>
    </citation>
    <scope>NUCLEOTIDE SEQUENCE [LARGE SCALE GENOMIC DNA]</scope>
    <source>
        <strain evidence="13 15">TA2.A1</strain>
    </source>
</reference>